<dbReference type="SMART" id="SM00318">
    <property type="entry name" value="SNc"/>
    <property type="match status" value="1"/>
</dbReference>
<dbReference type="OrthoDB" id="309040at2"/>
<evidence type="ECO:0000256" key="1">
    <source>
        <dbReference type="SAM" id="SignalP"/>
    </source>
</evidence>
<proteinExistence type="predicted"/>
<evidence type="ECO:0000259" key="2">
    <source>
        <dbReference type="PROSITE" id="PS50830"/>
    </source>
</evidence>
<sequence length="139" mass="15144">MIRTFIAALTLAPSLALAEYGSADVDRVTSIYDGDTFRADIAGWPDVIGERIPVRVAGVDTPEIRGSCEAEKRAARRAKQFTVARLREANSITLEEIERGKYFRVVAHVIVDGKDLGEMLIDEGMGVHYGGGTKSTWCG</sequence>
<protein>
    <submittedName>
        <fullName evidence="3">Nuclease homologue</fullName>
    </submittedName>
</protein>
<dbReference type="AlphaFoldDB" id="A0A1G7NIC7"/>
<dbReference type="Gene3D" id="2.40.50.90">
    <property type="match status" value="1"/>
</dbReference>
<dbReference type="InterPro" id="IPR035437">
    <property type="entry name" value="SNase_OB-fold_sf"/>
</dbReference>
<dbReference type="Proteomes" id="UP000198641">
    <property type="component" value="Unassembled WGS sequence"/>
</dbReference>
<keyword evidence="1" id="KW-0732">Signal</keyword>
<feature type="chain" id="PRO_5011472182" evidence="1">
    <location>
        <begin position="19"/>
        <end position="139"/>
    </location>
</feature>
<dbReference type="Pfam" id="PF00565">
    <property type="entry name" value="SNase"/>
    <property type="match status" value="1"/>
</dbReference>
<organism evidence="3 4">
    <name type="scientific">Onishia taeanensis</name>
    <dbReference type="NCBI Taxonomy" id="284577"/>
    <lineage>
        <taxon>Bacteria</taxon>
        <taxon>Pseudomonadati</taxon>
        <taxon>Pseudomonadota</taxon>
        <taxon>Gammaproteobacteria</taxon>
        <taxon>Oceanospirillales</taxon>
        <taxon>Halomonadaceae</taxon>
        <taxon>Onishia</taxon>
    </lineage>
</organism>
<feature type="domain" description="TNase-like" evidence="2">
    <location>
        <begin position="22"/>
        <end position="125"/>
    </location>
</feature>
<dbReference type="RefSeq" id="WP_092522584.1">
    <property type="nucleotide sequence ID" value="NZ_FNCI01000001.1"/>
</dbReference>
<dbReference type="EMBL" id="FNCI01000001">
    <property type="protein sequence ID" value="SDF73000.1"/>
    <property type="molecule type" value="Genomic_DNA"/>
</dbReference>
<keyword evidence="4" id="KW-1185">Reference proteome</keyword>
<accession>A0A1G7NIC7</accession>
<evidence type="ECO:0000313" key="4">
    <source>
        <dbReference type="Proteomes" id="UP000198641"/>
    </source>
</evidence>
<evidence type="ECO:0000313" key="3">
    <source>
        <dbReference type="EMBL" id="SDF73000.1"/>
    </source>
</evidence>
<gene>
    <name evidence="3" type="ORF">SAMN05216571_101423</name>
</gene>
<dbReference type="STRING" id="284577.SAMN05216571_101423"/>
<feature type="signal peptide" evidence="1">
    <location>
        <begin position="1"/>
        <end position="18"/>
    </location>
</feature>
<dbReference type="InterPro" id="IPR016071">
    <property type="entry name" value="Staphylococal_nuclease_OB-fold"/>
</dbReference>
<reference evidence="3 4" key="1">
    <citation type="submission" date="2016-10" db="EMBL/GenBank/DDBJ databases">
        <authorList>
            <person name="de Groot N.N."/>
        </authorList>
    </citation>
    <scope>NUCLEOTIDE SEQUENCE [LARGE SCALE GENOMIC DNA]</scope>
    <source>
        <strain evidence="3 4">BH539</strain>
    </source>
</reference>
<name>A0A1G7NIC7_9GAMM</name>
<dbReference type="SUPFAM" id="SSF50199">
    <property type="entry name" value="Staphylococcal nuclease"/>
    <property type="match status" value="1"/>
</dbReference>
<dbReference type="PROSITE" id="PS50830">
    <property type="entry name" value="TNASE_3"/>
    <property type="match status" value="1"/>
</dbReference>